<dbReference type="PANTHER" id="PTHR10584">
    <property type="entry name" value="SUGAR KINASE"/>
    <property type="match status" value="1"/>
</dbReference>
<keyword evidence="1" id="KW-0808">Transferase</keyword>
<dbReference type="RefSeq" id="WP_262397978.1">
    <property type="nucleotide sequence ID" value="NZ_JACRTC010000005.1"/>
</dbReference>
<dbReference type="Proteomes" id="UP000660861">
    <property type="component" value="Unassembled WGS sequence"/>
</dbReference>
<evidence type="ECO:0000313" key="5">
    <source>
        <dbReference type="Proteomes" id="UP000660861"/>
    </source>
</evidence>
<proteinExistence type="predicted"/>
<evidence type="ECO:0000313" key="4">
    <source>
        <dbReference type="EMBL" id="MBC8570886.1"/>
    </source>
</evidence>
<name>A0A926IB53_9FIRM</name>
<evidence type="ECO:0000256" key="2">
    <source>
        <dbReference type="ARBA" id="ARBA00022777"/>
    </source>
</evidence>
<keyword evidence="2 4" id="KW-0418">Kinase</keyword>
<feature type="domain" description="Carbohydrate kinase PfkB" evidence="3">
    <location>
        <begin position="6"/>
        <end position="303"/>
    </location>
</feature>
<reference evidence="4" key="1">
    <citation type="submission" date="2020-08" db="EMBL/GenBank/DDBJ databases">
        <title>Genome public.</title>
        <authorList>
            <person name="Liu C."/>
            <person name="Sun Q."/>
        </authorList>
    </citation>
    <scope>NUCLEOTIDE SEQUENCE</scope>
    <source>
        <strain evidence="4">NSJ-54</strain>
    </source>
</reference>
<evidence type="ECO:0000259" key="3">
    <source>
        <dbReference type="Pfam" id="PF00294"/>
    </source>
</evidence>
<sequence length="326" mass="35092">MEEKLKKICCIGGIDADIICSPVPAFPPMGKGITLDSMRFTIGGCAGNTALDLARLGVGSILFCKLGEDQMGRSVLKELMDVGVDVRGIHLDTEVETGVSIVMVDPVSGERTFFYTPFSSTYFESRDIDLEIADESDIVFVGGALQLERFDGFPCAAFLRRARERGQITAMDTGWDTTGRWLPSIQAALPFVDFFMPSFDEAVELAGGERDPEAMARFFQSLGVANVVIKMGKKGAFVRDALGSMFIAPAYSGVKAVDTTGAGDSFCAGFLTGLELGYDLKGCAVLANAVASFCVQAHSAYGGIPPLSDVLAFKERQEHDYYIELL</sequence>
<protein>
    <submittedName>
        <fullName evidence="4">Carbohydrate kinase family protein</fullName>
    </submittedName>
</protein>
<dbReference type="SUPFAM" id="SSF53613">
    <property type="entry name" value="Ribokinase-like"/>
    <property type="match status" value="1"/>
</dbReference>
<dbReference type="CDD" id="cd01166">
    <property type="entry name" value="KdgK"/>
    <property type="match status" value="1"/>
</dbReference>
<dbReference type="Pfam" id="PF00294">
    <property type="entry name" value="PfkB"/>
    <property type="match status" value="1"/>
</dbReference>
<dbReference type="PROSITE" id="PS00583">
    <property type="entry name" value="PFKB_KINASES_1"/>
    <property type="match status" value="1"/>
</dbReference>
<evidence type="ECO:0000256" key="1">
    <source>
        <dbReference type="ARBA" id="ARBA00022679"/>
    </source>
</evidence>
<dbReference type="EMBL" id="JACRTC010000005">
    <property type="protein sequence ID" value="MBC8570886.1"/>
    <property type="molecule type" value="Genomic_DNA"/>
</dbReference>
<dbReference type="PROSITE" id="PS00584">
    <property type="entry name" value="PFKB_KINASES_2"/>
    <property type="match status" value="1"/>
</dbReference>
<dbReference type="PANTHER" id="PTHR10584:SF166">
    <property type="entry name" value="RIBOKINASE"/>
    <property type="match status" value="1"/>
</dbReference>
<accession>A0A926IB53</accession>
<dbReference type="InterPro" id="IPR002173">
    <property type="entry name" value="Carboh/pur_kinase_PfkB_CS"/>
</dbReference>
<dbReference type="Gene3D" id="3.40.1190.20">
    <property type="match status" value="1"/>
</dbReference>
<keyword evidence="5" id="KW-1185">Reference proteome</keyword>
<organism evidence="4 5">
    <name type="scientific">Zongyangia hominis</name>
    <dbReference type="NCBI Taxonomy" id="2763677"/>
    <lineage>
        <taxon>Bacteria</taxon>
        <taxon>Bacillati</taxon>
        <taxon>Bacillota</taxon>
        <taxon>Clostridia</taxon>
        <taxon>Eubacteriales</taxon>
        <taxon>Oscillospiraceae</taxon>
        <taxon>Zongyangia</taxon>
    </lineage>
</organism>
<dbReference type="InterPro" id="IPR011611">
    <property type="entry name" value="PfkB_dom"/>
</dbReference>
<comment type="caution">
    <text evidence="4">The sequence shown here is derived from an EMBL/GenBank/DDBJ whole genome shotgun (WGS) entry which is preliminary data.</text>
</comment>
<dbReference type="InterPro" id="IPR029056">
    <property type="entry name" value="Ribokinase-like"/>
</dbReference>
<dbReference type="GO" id="GO:0016301">
    <property type="term" value="F:kinase activity"/>
    <property type="evidence" value="ECO:0007669"/>
    <property type="project" value="UniProtKB-KW"/>
</dbReference>
<dbReference type="AlphaFoldDB" id="A0A926IB53"/>
<gene>
    <name evidence="4" type="ORF">H8709_08610</name>
</gene>